<dbReference type="PANTHER" id="PTHR30589:SF0">
    <property type="entry name" value="PHOSPHATIDYLGLYCEROL--PROLIPOPROTEIN DIACYLGLYCERYL TRANSFERASE"/>
    <property type="match status" value="1"/>
</dbReference>
<dbReference type="AlphaFoldDB" id="A0A1V6C695"/>
<dbReference type="UniPathway" id="UPA00664"/>
<feature type="transmembrane region" description="Helical" evidence="7">
    <location>
        <begin position="188"/>
        <end position="205"/>
    </location>
</feature>
<dbReference type="EMBL" id="MWDQ01000132">
    <property type="protein sequence ID" value="OQB72355.1"/>
    <property type="molecule type" value="Genomic_DNA"/>
</dbReference>
<evidence type="ECO:0000256" key="5">
    <source>
        <dbReference type="ARBA" id="ARBA00022989"/>
    </source>
</evidence>
<comment type="similarity">
    <text evidence="1 7">Belongs to the Lgt family.</text>
</comment>
<reference evidence="8" key="1">
    <citation type="submission" date="2017-02" db="EMBL/GenBank/DDBJ databases">
        <title>Delving into the versatile metabolic prowess of the omnipresent phylum Bacteroidetes.</title>
        <authorList>
            <person name="Nobu M.K."/>
            <person name="Mei R."/>
            <person name="Narihiro T."/>
            <person name="Kuroda K."/>
            <person name="Liu W.-T."/>
        </authorList>
    </citation>
    <scope>NUCLEOTIDE SEQUENCE</scope>
    <source>
        <strain evidence="8">ADurb.Bin131</strain>
    </source>
</reference>
<dbReference type="NCBIfam" id="TIGR00544">
    <property type="entry name" value="lgt"/>
    <property type="match status" value="1"/>
</dbReference>
<evidence type="ECO:0000256" key="4">
    <source>
        <dbReference type="ARBA" id="ARBA00022692"/>
    </source>
</evidence>
<gene>
    <name evidence="7 8" type="primary">lgt</name>
    <name evidence="8" type="ORF">BWX89_01343</name>
</gene>
<dbReference type="InterPro" id="IPR001640">
    <property type="entry name" value="Lgt"/>
</dbReference>
<keyword evidence="8" id="KW-0328">Glycosyltransferase</keyword>
<dbReference type="GO" id="GO:0042158">
    <property type="term" value="P:lipoprotein biosynthetic process"/>
    <property type="evidence" value="ECO:0007669"/>
    <property type="project" value="UniProtKB-UniRule"/>
</dbReference>
<keyword evidence="3 7" id="KW-0808">Transferase</keyword>
<evidence type="ECO:0000256" key="6">
    <source>
        <dbReference type="ARBA" id="ARBA00023136"/>
    </source>
</evidence>
<comment type="function">
    <text evidence="7">Catalyzes the transfer of the diacylglyceryl group from phosphatidylglycerol to the sulfhydryl group of the N-terminal cysteine of a prolipoprotein, the first step in the formation of mature lipoproteins.</text>
</comment>
<comment type="catalytic activity">
    <reaction evidence="7">
        <text>L-cysteinyl-[prolipoprotein] + a 1,2-diacyl-sn-glycero-3-phospho-(1'-sn-glycerol) = an S-1,2-diacyl-sn-glyceryl-L-cysteinyl-[prolipoprotein] + sn-glycerol 1-phosphate + H(+)</text>
        <dbReference type="Rhea" id="RHEA:56712"/>
        <dbReference type="Rhea" id="RHEA-COMP:14679"/>
        <dbReference type="Rhea" id="RHEA-COMP:14680"/>
        <dbReference type="ChEBI" id="CHEBI:15378"/>
        <dbReference type="ChEBI" id="CHEBI:29950"/>
        <dbReference type="ChEBI" id="CHEBI:57685"/>
        <dbReference type="ChEBI" id="CHEBI:64716"/>
        <dbReference type="ChEBI" id="CHEBI:140658"/>
        <dbReference type="EC" id="2.5.1.145"/>
    </reaction>
</comment>
<protein>
    <recommendedName>
        <fullName evidence="7">Phosphatidylglycerol--prolipoprotein diacylglyceryl transferase</fullName>
        <ecNumber evidence="7">2.5.1.145</ecNumber>
    </recommendedName>
</protein>
<evidence type="ECO:0000313" key="8">
    <source>
        <dbReference type="EMBL" id="OQB72355.1"/>
    </source>
</evidence>
<evidence type="ECO:0000256" key="2">
    <source>
        <dbReference type="ARBA" id="ARBA00022475"/>
    </source>
</evidence>
<dbReference type="PROSITE" id="PS51257">
    <property type="entry name" value="PROKAR_LIPOPROTEIN"/>
    <property type="match status" value="1"/>
</dbReference>
<keyword evidence="6 7" id="KW-0472">Membrane</keyword>
<feature type="transmembrane region" description="Helical" evidence="7">
    <location>
        <begin position="85"/>
        <end position="104"/>
    </location>
</feature>
<feature type="transmembrane region" description="Helical" evidence="7">
    <location>
        <begin position="48"/>
        <end position="73"/>
    </location>
</feature>
<dbReference type="HAMAP" id="MF_01147">
    <property type="entry name" value="Lgt"/>
    <property type="match status" value="1"/>
</dbReference>
<comment type="subcellular location">
    <subcellularLocation>
        <location evidence="7">Cell membrane</location>
        <topology evidence="7">Multi-pass membrane protein</topology>
    </subcellularLocation>
</comment>
<feature type="transmembrane region" description="Helical" evidence="7">
    <location>
        <begin position="225"/>
        <end position="242"/>
    </location>
</feature>
<keyword evidence="4 7" id="KW-0812">Transmembrane</keyword>
<feature type="transmembrane region" description="Helical" evidence="7">
    <location>
        <begin position="12"/>
        <end position="32"/>
    </location>
</feature>
<comment type="caution">
    <text evidence="8">The sequence shown here is derived from an EMBL/GenBank/DDBJ whole genome shotgun (WGS) entry which is preliminary data.</text>
</comment>
<evidence type="ECO:0000256" key="1">
    <source>
        <dbReference type="ARBA" id="ARBA00007150"/>
    </source>
</evidence>
<feature type="binding site" evidence="7">
    <location>
        <position position="130"/>
    </location>
    <ligand>
        <name>a 1,2-diacyl-sn-glycero-3-phospho-(1'-sn-glycerol)</name>
        <dbReference type="ChEBI" id="CHEBI:64716"/>
    </ligand>
</feature>
<evidence type="ECO:0000256" key="7">
    <source>
        <dbReference type="HAMAP-Rule" id="MF_01147"/>
    </source>
</evidence>
<dbReference type="Proteomes" id="UP000485562">
    <property type="component" value="Unassembled WGS sequence"/>
</dbReference>
<dbReference type="EC" id="2.5.1.145" evidence="7"/>
<name>A0A1V6C695_UNCT6</name>
<sequence length="248" mass="28754">MHPECFRIGNFVIYWYGIFVALGVVISCLLFQNSAKKNNIPEDVSGRIILYTIIFGIIGARVIHVFSYYHYYFRNPIEIIMIRNGGLAIQGGILFGILGLVYGARRTKVDVLQTLDLAAAVVPLGQAIGRIGCLLHGCCYGRSSDRWYSLKFPFLDTRVEPTQIYYFIGDLIIFLFLYLFSKDKHKNGEITAWYFIFFGSFRYWIDQFRGDLIPNAYGFYPTQVYGIICFLIGAFWIFRIFFFRQKTI</sequence>
<dbReference type="PANTHER" id="PTHR30589">
    <property type="entry name" value="PROLIPOPROTEIN DIACYLGLYCERYL TRANSFERASE"/>
    <property type="match status" value="1"/>
</dbReference>
<comment type="pathway">
    <text evidence="7">Protein modification; lipoprotein biosynthesis (diacylglyceryl transfer).</text>
</comment>
<organism evidence="8">
    <name type="scientific">candidate division TA06 bacterium ADurb.Bin131</name>
    <dbReference type="NCBI Taxonomy" id="1852827"/>
    <lineage>
        <taxon>Bacteria</taxon>
        <taxon>Bacteria division TA06</taxon>
    </lineage>
</organism>
<proteinExistence type="inferred from homology"/>
<evidence type="ECO:0000256" key="3">
    <source>
        <dbReference type="ARBA" id="ARBA00022679"/>
    </source>
</evidence>
<keyword evidence="2 7" id="KW-1003">Cell membrane</keyword>
<feature type="transmembrane region" description="Helical" evidence="7">
    <location>
        <begin position="164"/>
        <end position="181"/>
    </location>
</feature>
<dbReference type="GO" id="GO:0008961">
    <property type="term" value="F:phosphatidylglycerol-prolipoprotein diacylglyceryl transferase activity"/>
    <property type="evidence" value="ECO:0007669"/>
    <property type="project" value="UniProtKB-UniRule"/>
</dbReference>
<accession>A0A1V6C695</accession>
<dbReference type="GO" id="GO:0005886">
    <property type="term" value="C:plasma membrane"/>
    <property type="evidence" value="ECO:0007669"/>
    <property type="project" value="UniProtKB-SubCell"/>
</dbReference>
<dbReference type="Pfam" id="PF01790">
    <property type="entry name" value="LGT"/>
    <property type="match status" value="1"/>
</dbReference>
<keyword evidence="5 7" id="KW-1133">Transmembrane helix</keyword>